<reference evidence="2" key="1">
    <citation type="journal article" date="2022" name="bioRxiv">
        <title>Sequencing and chromosome-scale assembly of the giantPleurodeles waltlgenome.</title>
        <authorList>
            <person name="Brown T."/>
            <person name="Elewa A."/>
            <person name="Iarovenko S."/>
            <person name="Subramanian E."/>
            <person name="Araus A.J."/>
            <person name="Petzold A."/>
            <person name="Susuki M."/>
            <person name="Suzuki K.-i.T."/>
            <person name="Hayashi T."/>
            <person name="Toyoda A."/>
            <person name="Oliveira C."/>
            <person name="Osipova E."/>
            <person name="Leigh N.D."/>
            <person name="Simon A."/>
            <person name="Yun M.H."/>
        </authorList>
    </citation>
    <scope>NUCLEOTIDE SEQUENCE</scope>
    <source>
        <strain evidence="2">20211129_DDA</strain>
        <tissue evidence="2">Liver</tissue>
    </source>
</reference>
<dbReference type="Proteomes" id="UP001066276">
    <property type="component" value="Chromosome 9"/>
</dbReference>
<protein>
    <recommendedName>
        <fullName evidence="4">Bcl-2-modifying factor</fullName>
    </recommendedName>
</protein>
<dbReference type="InterPro" id="IPR028192">
    <property type="entry name" value="BMF"/>
</dbReference>
<evidence type="ECO:0000256" key="1">
    <source>
        <dbReference type="SAM" id="MobiDB-lite"/>
    </source>
</evidence>
<dbReference type="GO" id="GO:0006915">
    <property type="term" value="P:apoptotic process"/>
    <property type="evidence" value="ECO:0007669"/>
    <property type="project" value="InterPro"/>
</dbReference>
<evidence type="ECO:0000313" key="2">
    <source>
        <dbReference type="EMBL" id="KAJ1104423.1"/>
    </source>
</evidence>
<proteinExistence type="predicted"/>
<name>A0AAV7MLH7_PLEWA</name>
<dbReference type="PANTHER" id="PTHR32014">
    <property type="entry name" value="BCL-2-MODIFYING FACTOR"/>
    <property type="match status" value="1"/>
</dbReference>
<keyword evidence="3" id="KW-1185">Reference proteome</keyword>
<gene>
    <name evidence="2" type="ORF">NDU88_001835</name>
</gene>
<evidence type="ECO:0000313" key="3">
    <source>
        <dbReference type="Proteomes" id="UP001066276"/>
    </source>
</evidence>
<dbReference type="PANTHER" id="PTHR32014:SF2">
    <property type="entry name" value="BCL-2-MODIFYING FACTOR"/>
    <property type="match status" value="1"/>
</dbReference>
<dbReference type="Pfam" id="PF15185">
    <property type="entry name" value="BMF"/>
    <property type="match status" value="1"/>
</dbReference>
<feature type="region of interest" description="Disordered" evidence="1">
    <location>
        <begin position="88"/>
        <end position="109"/>
    </location>
</feature>
<accession>A0AAV7MLH7</accession>
<organism evidence="2 3">
    <name type="scientific">Pleurodeles waltl</name>
    <name type="common">Iberian ribbed newt</name>
    <dbReference type="NCBI Taxonomy" id="8319"/>
    <lineage>
        <taxon>Eukaryota</taxon>
        <taxon>Metazoa</taxon>
        <taxon>Chordata</taxon>
        <taxon>Craniata</taxon>
        <taxon>Vertebrata</taxon>
        <taxon>Euteleostomi</taxon>
        <taxon>Amphibia</taxon>
        <taxon>Batrachia</taxon>
        <taxon>Caudata</taxon>
        <taxon>Salamandroidea</taxon>
        <taxon>Salamandridae</taxon>
        <taxon>Pleurodelinae</taxon>
        <taxon>Pleurodeles</taxon>
    </lineage>
</organism>
<evidence type="ECO:0008006" key="4">
    <source>
        <dbReference type="Google" id="ProtNLM"/>
    </source>
</evidence>
<dbReference type="GO" id="GO:0043065">
    <property type="term" value="P:positive regulation of apoptotic process"/>
    <property type="evidence" value="ECO:0007669"/>
    <property type="project" value="TreeGrafter"/>
</dbReference>
<dbReference type="GO" id="GO:0016459">
    <property type="term" value="C:myosin complex"/>
    <property type="evidence" value="ECO:0007669"/>
    <property type="project" value="TreeGrafter"/>
</dbReference>
<dbReference type="GO" id="GO:0010507">
    <property type="term" value="P:negative regulation of autophagy"/>
    <property type="evidence" value="ECO:0007669"/>
    <property type="project" value="TreeGrafter"/>
</dbReference>
<sequence>MAAGDGETVFSFGKHPYGDDKMYQRCIGVDYSTLEELDDDVFHPDDYIFPDQSESLNPPSFFSQTQSYTCFLGRVQLFPLSHCCGPGNRSTEHEDKATQTHSPSSPSEDIMLPCGVTEEPQRLFYGNAGYRLHFPTSLNPDLHLHEGVRRGRQAISAEVQIARKLQRIGDQFHRLHVQRVQQNRNQIWWQIFLFFRNLAMNA</sequence>
<dbReference type="AlphaFoldDB" id="A0AAV7MLH7"/>
<comment type="caution">
    <text evidence="2">The sequence shown here is derived from an EMBL/GenBank/DDBJ whole genome shotgun (WGS) entry which is preliminary data.</text>
</comment>
<dbReference type="EMBL" id="JANPWB010000013">
    <property type="protein sequence ID" value="KAJ1104423.1"/>
    <property type="molecule type" value="Genomic_DNA"/>
</dbReference>